<dbReference type="EMBL" id="JACNFK010000015">
    <property type="protein sequence ID" value="MBC8519034.1"/>
    <property type="molecule type" value="Genomic_DNA"/>
</dbReference>
<feature type="active site" description="Proton acceptor" evidence="3">
    <location>
        <position position="103"/>
    </location>
</feature>
<comment type="pathway">
    <text evidence="3">Carbohydrate degradation; pentose phosphate pathway; D-ribose 5-phosphate from D-ribulose 5-phosphate (non-oxidative stage): step 1/1.</text>
</comment>
<dbReference type="NCBIfam" id="TIGR00021">
    <property type="entry name" value="rpiA"/>
    <property type="match status" value="1"/>
</dbReference>
<feature type="binding site" evidence="3">
    <location>
        <begin position="81"/>
        <end position="84"/>
    </location>
    <ligand>
        <name>substrate</name>
    </ligand>
</feature>
<proteinExistence type="inferred from homology"/>
<dbReference type="PANTHER" id="PTHR11934:SF0">
    <property type="entry name" value="RIBOSE-5-PHOSPHATE ISOMERASE"/>
    <property type="match status" value="1"/>
</dbReference>
<gene>
    <name evidence="3 4" type="primary">rpiA</name>
    <name evidence="4" type="ORF">H8D24_01315</name>
</gene>
<dbReference type="SUPFAM" id="SSF100950">
    <property type="entry name" value="NagB/RpiA/CoA transferase-like"/>
    <property type="match status" value="1"/>
</dbReference>
<dbReference type="Gene3D" id="3.30.70.260">
    <property type="match status" value="1"/>
</dbReference>
<keyword evidence="2 3" id="KW-0413">Isomerase</keyword>
<accession>A0A8J6P2V7</accession>
<dbReference type="GO" id="GO:0006014">
    <property type="term" value="P:D-ribose metabolic process"/>
    <property type="evidence" value="ECO:0007669"/>
    <property type="project" value="TreeGrafter"/>
</dbReference>
<dbReference type="HAMAP" id="MF_00170">
    <property type="entry name" value="Rib_5P_isom_A"/>
    <property type="match status" value="1"/>
</dbReference>
<feature type="binding site" evidence="3">
    <location>
        <position position="121"/>
    </location>
    <ligand>
        <name>substrate</name>
    </ligand>
</feature>
<dbReference type="AlphaFoldDB" id="A0A8J6P2V7"/>
<dbReference type="EC" id="5.3.1.6" evidence="3"/>
<comment type="catalytic activity">
    <reaction evidence="1 3">
        <text>aldehydo-D-ribose 5-phosphate = D-ribulose 5-phosphate</text>
        <dbReference type="Rhea" id="RHEA:14657"/>
        <dbReference type="ChEBI" id="CHEBI:58121"/>
        <dbReference type="ChEBI" id="CHEBI:58273"/>
        <dbReference type="EC" id="5.3.1.6"/>
    </reaction>
</comment>
<dbReference type="NCBIfam" id="NF001924">
    <property type="entry name" value="PRK00702.1"/>
    <property type="match status" value="1"/>
</dbReference>
<organism evidence="4 5">
    <name type="scientific">Candidatus Thiopontia autotrophica</name>
    <dbReference type="NCBI Taxonomy" id="2841688"/>
    <lineage>
        <taxon>Bacteria</taxon>
        <taxon>Pseudomonadati</taxon>
        <taxon>Pseudomonadota</taxon>
        <taxon>Gammaproteobacteria</taxon>
        <taxon>Candidatus Thiopontia</taxon>
    </lineage>
</organism>
<dbReference type="PANTHER" id="PTHR11934">
    <property type="entry name" value="RIBOSE-5-PHOSPHATE ISOMERASE"/>
    <property type="match status" value="1"/>
</dbReference>
<dbReference type="InterPro" id="IPR020672">
    <property type="entry name" value="Ribose5P_isomerase_typA_subgr"/>
</dbReference>
<dbReference type="UniPathway" id="UPA00115">
    <property type="reaction ID" value="UER00412"/>
</dbReference>
<dbReference type="GO" id="GO:0004751">
    <property type="term" value="F:ribose-5-phosphate isomerase activity"/>
    <property type="evidence" value="ECO:0007669"/>
    <property type="project" value="UniProtKB-UniRule"/>
</dbReference>
<comment type="similarity">
    <text evidence="3">Belongs to the ribose 5-phosphate isomerase family.</text>
</comment>
<dbReference type="InterPro" id="IPR037171">
    <property type="entry name" value="NagB/RpiA_transferase-like"/>
</dbReference>
<feature type="binding site" evidence="3">
    <location>
        <begin position="28"/>
        <end position="31"/>
    </location>
    <ligand>
        <name>substrate</name>
    </ligand>
</feature>
<dbReference type="CDD" id="cd01398">
    <property type="entry name" value="RPI_A"/>
    <property type="match status" value="1"/>
</dbReference>
<comment type="subunit">
    <text evidence="3">Homodimer.</text>
</comment>
<reference evidence="4 5" key="1">
    <citation type="submission" date="2020-08" db="EMBL/GenBank/DDBJ databases">
        <title>Bridging the membrane lipid divide: bacteria of the FCB group superphylum have the potential to synthesize archaeal ether lipids.</title>
        <authorList>
            <person name="Villanueva L."/>
            <person name="Von Meijenfeldt F.A.B."/>
            <person name="Westbye A.B."/>
            <person name="Yadav S."/>
            <person name="Hopmans E.C."/>
            <person name="Dutilh B.E."/>
            <person name="Sinninghe Damste J.S."/>
        </authorList>
    </citation>
    <scope>NUCLEOTIDE SEQUENCE [LARGE SCALE GENOMIC DNA]</scope>
    <source>
        <strain evidence="4">NIOZ-UU100</strain>
    </source>
</reference>
<evidence type="ECO:0000313" key="5">
    <source>
        <dbReference type="Proteomes" id="UP000654401"/>
    </source>
</evidence>
<evidence type="ECO:0000256" key="1">
    <source>
        <dbReference type="ARBA" id="ARBA00001713"/>
    </source>
</evidence>
<evidence type="ECO:0000256" key="2">
    <source>
        <dbReference type="ARBA" id="ARBA00023235"/>
    </source>
</evidence>
<dbReference type="Gene3D" id="3.40.50.1360">
    <property type="match status" value="1"/>
</dbReference>
<dbReference type="GO" id="GO:0005829">
    <property type="term" value="C:cytosol"/>
    <property type="evidence" value="ECO:0007669"/>
    <property type="project" value="TreeGrafter"/>
</dbReference>
<dbReference type="InterPro" id="IPR004788">
    <property type="entry name" value="Ribose5P_isomerase_type_A"/>
</dbReference>
<comment type="caution">
    <text evidence="4">The sequence shown here is derived from an EMBL/GenBank/DDBJ whole genome shotgun (WGS) entry which is preliminary data.</text>
</comment>
<dbReference type="Proteomes" id="UP000654401">
    <property type="component" value="Unassembled WGS sequence"/>
</dbReference>
<sequence length="221" mass="23417">MTQDEMKKAVAEAALEHVVPGEIIGVGTGSTANFFIDALATIKNQVKGAVASSEATAERLRGHGIEVLDLNSVSNMSIYVDGADESNSQLHLIKGGGGALTREKIVAAVADKFVCIADESKLVDVMGDFPLPVEVIPMAQSYVAREIIKQIGGQPVLREGFTTDNGNIIIDVRNLKIMEPTVVEQKLNNIVGVVTNGLFAMRPADVLLLGTPNGVRAINPE</sequence>
<dbReference type="GO" id="GO:0009052">
    <property type="term" value="P:pentose-phosphate shunt, non-oxidative branch"/>
    <property type="evidence" value="ECO:0007669"/>
    <property type="project" value="UniProtKB-UniRule"/>
</dbReference>
<dbReference type="SUPFAM" id="SSF75445">
    <property type="entry name" value="D-ribose-5-phosphate isomerase (RpiA), lid domain"/>
    <property type="match status" value="1"/>
</dbReference>
<dbReference type="Pfam" id="PF06026">
    <property type="entry name" value="Rib_5-P_isom_A"/>
    <property type="match status" value="1"/>
</dbReference>
<dbReference type="FunFam" id="3.40.50.1360:FF:000001">
    <property type="entry name" value="Ribose-5-phosphate isomerase A"/>
    <property type="match status" value="1"/>
</dbReference>
<evidence type="ECO:0000256" key="3">
    <source>
        <dbReference type="HAMAP-Rule" id="MF_00170"/>
    </source>
</evidence>
<feature type="binding site" evidence="3">
    <location>
        <begin position="94"/>
        <end position="97"/>
    </location>
    <ligand>
        <name>substrate</name>
    </ligand>
</feature>
<comment type="function">
    <text evidence="3">Catalyzes the reversible conversion of ribose-5-phosphate to ribulose 5-phosphate.</text>
</comment>
<evidence type="ECO:0000313" key="4">
    <source>
        <dbReference type="EMBL" id="MBC8519034.1"/>
    </source>
</evidence>
<name>A0A8J6P2V7_9GAMM</name>
<protein>
    <recommendedName>
        <fullName evidence="3">Ribose-5-phosphate isomerase A</fullName>
        <ecNumber evidence="3">5.3.1.6</ecNumber>
    </recommendedName>
    <alternativeName>
        <fullName evidence="3">Phosphoriboisomerase A</fullName>
        <shortName evidence="3">PRI</shortName>
    </alternativeName>
</protein>